<organism evidence="9 10">
    <name type="scientific">Ficus carica</name>
    <name type="common">Common fig</name>
    <dbReference type="NCBI Taxonomy" id="3494"/>
    <lineage>
        <taxon>Eukaryota</taxon>
        <taxon>Viridiplantae</taxon>
        <taxon>Streptophyta</taxon>
        <taxon>Embryophyta</taxon>
        <taxon>Tracheophyta</taxon>
        <taxon>Spermatophyta</taxon>
        <taxon>Magnoliopsida</taxon>
        <taxon>eudicotyledons</taxon>
        <taxon>Gunneridae</taxon>
        <taxon>Pentapetalae</taxon>
        <taxon>rosids</taxon>
        <taxon>fabids</taxon>
        <taxon>Rosales</taxon>
        <taxon>Moraceae</taxon>
        <taxon>Ficeae</taxon>
        <taxon>Ficus</taxon>
    </lineage>
</organism>
<sequence length="366" mass="40664">MPRPHARLGDSLLLHPDLEQHSVGHSRRVVLVERKLTSYVYAVEVVEYPNDLKISILAYHSDHECTVQWNILCFSTEVVAAGIRIAIYIRQQVPTEGVTTGTGEPEIQNGLFEEKKWHFTYSEVLTITNNFARVLGSGGFGTVYHGCKGDMQVAVKKLSPSRVKLLMMVHHRNLTSLIGYCNEGSNMPLIYDYMSNRDFDSQLLDEGNAVLNWERRLIIAQDAAQGLDYPHNGCKPLVVHRDVKTTNILLNENFQAKLADFGLSRSFPTDVGSHVSTRVAGTPGNLDPALRGDFETNSVWKAVEIAKACVSQKSTKRPNMSQVVTELKDCLAIELARRNQGHATNTTNSIEALPAQITSELGPLAR</sequence>
<evidence type="ECO:0000256" key="4">
    <source>
        <dbReference type="ARBA" id="ARBA00022777"/>
    </source>
</evidence>
<keyword evidence="10" id="KW-1185">Reference proteome</keyword>
<gene>
    <name evidence="9" type="ORF">TIFTF001_006527</name>
</gene>
<dbReference type="InterPro" id="IPR017441">
    <property type="entry name" value="Protein_kinase_ATP_BS"/>
</dbReference>
<feature type="domain" description="Protein kinase" evidence="8">
    <location>
        <begin position="129"/>
        <end position="366"/>
    </location>
</feature>
<protein>
    <recommendedName>
        <fullName evidence="8">Protein kinase domain-containing protein</fullName>
    </recommendedName>
</protein>
<evidence type="ECO:0000256" key="2">
    <source>
        <dbReference type="ARBA" id="ARBA00022679"/>
    </source>
</evidence>
<dbReference type="Pfam" id="PF07714">
    <property type="entry name" value="PK_Tyr_Ser-Thr"/>
    <property type="match status" value="1"/>
</dbReference>
<dbReference type="Proteomes" id="UP001187192">
    <property type="component" value="Unassembled WGS sequence"/>
</dbReference>
<dbReference type="PROSITE" id="PS50011">
    <property type="entry name" value="PROTEIN_KINASE_DOM"/>
    <property type="match status" value="1"/>
</dbReference>
<evidence type="ECO:0000256" key="1">
    <source>
        <dbReference type="ARBA" id="ARBA00022527"/>
    </source>
</evidence>
<evidence type="ECO:0000313" key="9">
    <source>
        <dbReference type="EMBL" id="GMN37088.1"/>
    </source>
</evidence>
<keyword evidence="5 6" id="KW-0067">ATP-binding</keyword>
<dbReference type="SMART" id="SM00220">
    <property type="entry name" value="S_TKc"/>
    <property type="match status" value="1"/>
</dbReference>
<dbReference type="AlphaFoldDB" id="A0AA88CW38"/>
<dbReference type="InterPro" id="IPR011009">
    <property type="entry name" value="Kinase-like_dom_sf"/>
</dbReference>
<dbReference type="InterPro" id="IPR001245">
    <property type="entry name" value="Ser-Thr/Tyr_kinase_cat_dom"/>
</dbReference>
<dbReference type="Gene3D" id="3.30.200.20">
    <property type="entry name" value="Phosphorylase Kinase, domain 1"/>
    <property type="match status" value="1"/>
</dbReference>
<accession>A0AA88CW38</accession>
<evidence type="ECO:0000256" key="6">
    <source>
        <dbReference type="PROSITE-ProRule" id="PRU10141"/>
    </source>
</evidence>
<name>A0AA88CW38_FICCA</name>
<dbReference type="SUPFAM" id="SSF56112">
    <property type="entry name" value="Protein kinase-like (PK-like)"/>
    <property type="match status" value="1"/>
</dbReference>
<dbReference type="PROSITE" id="PS00108">
    <property type="entry name" value="PROTEIN_KINASE_ST"/>
    <property type="match status" value="1"/>
</dbReference>
<reference evidence="9" key="1">
    <citation type="submission" date="2023-07" db="EMBL/GenBank/DDBJ databases">
        <title>draft genome sequence of fig (Ficus carica).</title>
        <authorList>
            <person name="Takahashi T."/>
            <person name="Nishimura K."/>
        </authorList>
    </citation>
    <scope>NUCLEOTIDE SEQUENCE</scope>
</reference>
<keyword evidence="1 7" id="KW-0723">Serine/threonine-protein kinase</keyword>
<keyword evidence="2" id="KW-0808">Transferase</keyword>
<dbReference type="InterPro" id="IPR000719">
    <property type="entry name" value="Prot_kinase_dom"/>
</dbReference>
<evidence type="ECO:0000256" key="3">
    <source>
        <dbReference type="ARBA" id="ARBA00022741"/>
    </source>
</evidence>
<dbReference type="PANTHER" id="PTHR45631:SF202">
    <property type="entry name" value="SENESCENCE-INDUCED RECEPTOR-LIKE SERINE_THREONINE-PROTEIN KINASE"/>
    <property type="match status" value="1"/>
</dbReference>
<comment type="similarity">
    <text evidence="7">Belongs to the protein kinase superfamily.</text>
</comment>
<dbReference type="Gene3D" id="1.10.510.10">
    <property type="entry name" value="Transferase(Phosphotransferase) domain 1"/>
    <property type="match status" value="2"/>
</dbReference>
<dbReference type="GO" id="GO:0005524">
    <property type="term" value="F:ATP binding"/>
    <property type="evidence" value="ECO:0007669"/>
    <property type="project" value="UniProtKB-UniRule"/>
</dbReference>
<keyword evidence="4" id="KW-0418">Kinase</keyword>
<keyword evidence="3 6" id="KW-0547">Nucleotide-binding</keyword>
<feature type="binding site" evidence="6">
    <location>
        <position position="157"/>
    </location>
    <ligand>
        <name>ATP</name>
        <dbReference type="ChEBI" id="CHEBI:30616"/>
    </ligand>
</feature>
<dbReference type="GO" id="GO:0004674">
    <property type="term" value="F:protein serine/threonine kinase activity"/>
    <property type="evidence" value="ECO:0007669"/>
    <property type="project" value="UniProtKB-KW"/>
</dbReference>
<dbReference type="PROSITE" id="PS00107">
    <property type="entry name" value="PROTEIN_KINASE_ATP"/>
    <property type="match status" value="1"/>
</dbReference>
<evidence type="ECO:0000313" key="10">
    <source>
        <dbReference type="Proteomes" id="UP001187192"/>
    </source>
</evidence>
<evidence type="ECO:0000259" key="8">
    <source>
        <dbReference type="PROSITE" id="PS50011"/>
    </source>
</evidence>
<dbReference type="EMBL" id="BTGU01000006">
    <property type="protein sequence ID" value="GMN37088.1"/>
    <property type="molecule type" value="Genomic_DNA"/>
</dbReference>
<evidence type="ECO:0000256" key="5">
    <source>
        <dbReference type="ARBA" id="ARBA00022840"/>
    </source>
</evidence>
<evidence type="ECO:0000256" key="7">
    <source>
        <dbReference type="RuleBase" id="RU000304"/>
    </source>
</evidence>
<proteinExistence type="inferred from homology"/>
<dbReference type="InterPro" id="IPR008271">
    <property type="entry name" value="Ser/Thr_kinase_AS"/>
</dbReference>
<dbReference type="PANTHER" id="PTHR45631">
    <property type="entry name" value="OS07G0107800 PROTEIN-RELATED"/>
    <property type="match status" value="1"/>
</dbReference>
<comment type="caution">
    <text evidence="9">The sequence shown here is derived from an EMBL/GenBank/DDBJ whole genome shotgun (WGS) entry which is preliminary data.</text>
</comment>